<accession>A0A1M4UCB7</accession>
<name>A0A1M4UCB7_9BACT</name>
<evidence type="ECO:0000313" key="3">
    <source>
        <dbReference type="Proteomes" id="UP000184048"/>
    </source>
</evidence>
<sequence length="111" mass="12604">MRNYSQKYVASKIGMSQNAYSKIENNITQLTVHHVKELSKILEVPITDLLNDDFEIHKPFTIPRTVSKSDLLVHVHNLQKIIEEKHALKHDSYIVAISLIMAAEGSISSVH</sequence>
<dbReference type="Gene3D" id="1.10.260.40">
    <property type="entry name" value="lambda repressor-like DNA-binding domains"/>
    <property type="match status" value="1"/>
</dbReference>
<dbReference type="SMART" id="SM00530">
    <property type="entry name" value="HTH_XRE"/>
    <property type="match status" value="1"/>
</dbReference>
<dbReference type="SUPFAM" id="SSF47413">
    <property type="entry name" value="lambda repressor-like DNA-binding domains"/>
    <property type="match status" value="1"/>
</dbReference>
<dbReference type="InterPro" id="IPR010982">
    <property type="entry name" value="Lambda_DNA-bd_dom_sf"/>
</dbReference>
<dbReference type="EMBL" id="FQUU01000002">
    <property type="protein sequence ID" value="SHE54501.1"/>
    <property type="molecule type" value="Genomic_DNA"/>
</dbReference>
<dbReference type="InterPro" id="IPR001387">
    <property type="entry name" value="Cro/C1-type_HTH"/>
</dbReference>
<evidence type="ECO:0000313" key="2">
    <source>
        <dbReference type="EMBL" id="SHE54501.1"/>
    </source>
</evidence>
<evidence type="ECO:0000259" key="1">
    <source>
        <dbReference type="PROSITE" id="PS50943"/>
    </source>
</evidence>
<organism evidence="2 3">
    <name type="scientific">Flavisolibacter ginsengisoli DSM 18119</name>
    <dbReference type="NCBI Taxonomy" id="1121884"/>
    <lineage>
        <taxon>Bacteria</taxon>
        <taxon>Pseudomonadati</taxon>
        <taxon>Bacteroidota</taxon>
        <taxon>Chitinophagia</taxon>
        <taxon>Chitinophagales</taxon>
        <taxon>Chitinophagaceae</taxon>
        <taxon>Flavisolibacter</taxon>
    </lineage>
</organism>
<dbReference type="Proteomes" id="UP000184048">
    <property type="component" value="Unassembled WGS sequence"/>
</dbReference>
<dbReference type="GO" id="GO:0003677">
    <property type="term" value="F:DNA binding"/>
    <property type="evidence" value="ECO:0007669"/>
    <property type="project" value="InterPro"/>
</dbReference>
<feature type="domain" description="HTH cro/C1-type" evidence="1">
    <location>
        <begin position="2"/>
        <end position="49"/>
    </location>
</feature>
<dbReference type="STRING" id="1121884.SAMN02745131_00604"/>
<dbReference type="CDD" id="cd00093">
    <property type="entry name" value="HTH_XRE"/>
    <property type="match status" value="1"/>
</dbReference>
<reference evidence="2 3" key="1">
    <citation type="submission" date="2016-11" db="EMBL/GenBank/DDBJ databases">
        <authorList>
            <person name="Jaros S."/>
            <person name="Januszkiewicz K."/>
            <person name="Wedrychowicz H."/>
        </authorList>
    </citation>
    <scope>NUCLEOTIDE SEQUENCE [LARGE SCALE GENOMIC DNA]</scope>
    <source>
        <strain evidence="2 3">DSM 18119</strain>
    </source>
</reference>
<protein>
    <submittedName>
        <fullName evidence="2">Transcriptional regulator, contains XRE-family HTH domain</fullName>
    </submittedName>
</protein>
<dbReference type="PROSITE" id="PS50943">
    <property type="entry name" value="HTH_CROC1"/>
    <property type="match status" value="1"/>
</dbReference>
<dbReference type="Pfam" id="PF01381">
    <property type="entry name" value="HTH_3"/>
    <property type="match status" value="1"/>
</dbReference>
<gene>
    <name evidence="2" type="ORF">SAMN02745131_00604</name>
</gene>
<proteinExistence type="predicted"/>
<keyword evidence="3" id="KW-1185">Reference proteome</keyword>
<dbReference type="AlphaFoldDB" id="A0A1M4UCB7"/>